<proteinExistence type="predicted"/>
<keyword evidence="2" id="KW-1185">Reference proteome</keyword>
<dbReference type="RefSeq" id="WP_119278182.1">
    <property type="nucleotide sequence ID" value="NZ_QWLA01000041.1"/>
</dbReference>
<accession>A0A399EPT6</accession>
<name>A0A399EPT6_9DEIN</name>
<dbReference type="Proteomes" id="UP000265341">
    <property type="component" value="Unassembled WGS sequence"/>
</dbReference>
<dbReference type="OrthoDB" id="34483at2"/>
<organism evidence="1 2">
    <name type="scientific">Calidithermus roseus</name>
    <dbReference type="NCBI Taxonomy" id="1644118"/>
    <lineage>
        <taxon>Bacteria</taxon>
        <taxon>Thermotogati</taxon>
        <taxon>Deinococcota</taxon>
        <taxon>Deinococci</taxon>
        <taxon>Thermales</taxon>
        <taxon>Thermaceae</taxon>
        <taxon>Calidithermus</taxon>
    </lineage>
</organism>
<dbReference type="EMBL" id="QWLA01000041">
    <property type="protein sequence ID" value="RIH85500.1"/>
    <property type="molecule type" value="Genomic_DNA"/>
</dbReference>
<evidence type="ECO:0000313" key="2">
    <source>
        <dbReference type="Proteomes" id="UP000265341"/>
    </source>
</evidence>
<dbReference type="AlphaFoldDB" id="A0A399EPT6"/>
<comment type="caution">
    <text evidence="1">The sequence shown here is derived from an EMBL/GenBank/DDBJ whole genome shotgun (WGS) entry which is preliminary data.</text>
</comment>
<reference evidence="1 2" key="1">
    <citation type="submission" date="2018-08" db="EMBL/GenBank/DDBJ databases">
        <title>Meiothermus roseus NBRC 110900 genome sequencing project.</title>
        <authorList>
            <person name="Da Costa M.S."/>
            <person name="Albuquerque L."/>
            <person name="Raposo P."/>
            <person name="Froufe H.J.C."/>
            <person name="Barroso C.S."/>
            <person name="Egas C."/>
        </authorList>
    </citation>
    <scope>NUCLEOTIDE SEQUENCE [LARGE SCALE GENOMIC DNA]</scope>
    <source>
        <strain evidence="1 2">NBRC 110900</strain>
    </source>
</reference>
<evidence type="ECO:0000313" key="1">
    <source>
        <dbReference type="EMBL" id="RIH85500.1"/>
    </source>
</evidence>
<protein>
    <submittedName>
        <fullName evidence="1">Uncharacterized protein</fullName>
    </submittedName>
</protein>
<gene>
    <name evidence="1" type="ORF">Mrose_02174</name>
</gene>
<sequence length="102" mass="12075">MAYYLVRAKALPQKLAELQTRLQSGEIRTMQPFGRALDFSLKNARVEGEWLVWEEEDYCRPPLAMERAAVLDDYFTELSVERVEKGEGWKRLEELPRLWEVQ</sequence>